<dbReference type="RefSeq" id="WP_203095830.1">
    <property type="nucleotide sequence ID" value="NZ_CP059075.1"/>
</dbReference>
<dbReference type="Proteomes" id="UP000596329">
    <property type="component" value="Chromosome"/>
</dbReference>
<accession>A0A7U2NE90</accession>
<organism evidence="1 2">
    <name type="scientific">Flavobacterium psychrophilum</name>
    <dbReference type="NCBI Taxonomy" id="96345"/>
    <lineage>
        <taxon>Bacteria</taxon>
        <taxon>Pseudomonadati</taxon>
        <taxon>Bacteroidota</taxon>
        <taxon>Flavobacteriia</taxon>
        <taxon>Flavobacteriales</taxon>
        <taxon>Flavobacteriaceae</taxon>
        <taxon>Flavobacterium</taxon>
    </lineage>
</organism>
<name>A0A7U2NE90_FLAPS</name>
<gene>
    <name evidence="1" type="ORF">H0H26_11630</name>
</gene>
<reference evidence="1 2" key="1">
    <citation type="submission" date="2020-07" db="EMBL/GenBank/DDBJ databases">
        <title>Genomic characterization of Flavobacterium psychrophilum strains.</title>
        <authorList>
            <person name="Castillo D."/>
            <person name="Jorgensen J."/>
            <person name="Middelboe M."/>
        </authorList>
    </citation>
    <scope>NUCLEOTIDE SEQUENCE [LARGE SCALE GENOMIC DNA]</scope>
    <source>
        <strain evidence="1 2">FPS-R7</strain>
    </source>
</reference>
<proteinExistence type="predicted"/>
<evidence type="ECO:0000313" key="1">
    <source>
        <dbReference type="EMBL" id="QRE03524.1"/>
    </source>
</evidence>
<evidence type="ECO:0000313" key="2">
    <source>
        <dbReference type="Proteomes" id="UP000596329"/>
    </source>
</evidence>
<dbReference type="EMBL" id="CP059075">
    <property type="protein sequence ID" value="QRE03524.1"/>
    <property type="molecule type" value="Genomic_DNA"/>
</dbReference>
<protein>
    <submittedName>
        <fullName evidence="1">Uncharacterized protein</fullName>
    </submittedName>
</protein>
<sequence>MKEKFYYPRFDYEISEDTIIFSSFIRKEIDGIWYIKSINEQFSIEGENENTKPYIQLFMNLCLMSELYFDWSNLTRLEVDSFQGNNVELFEFMNPDILMQETKK</sequence>
<dbReference type="AlphaFoldDB" id="A0A7U2NE90"/>